<dbReference type="Proteomes" id="UP000306985">
    <property type="component" value="Unassembled WGS sequence"/>
</dbReference>
<keyword evidence="15" id="KW-1185">Reference proteome</keyword>
<dbReference type="InterPro" id="IPR008250">
    <property type="entry name" value="ATPase_P-typ_transduc_dom_A_sf"/>
</dbReference>
<evidence type="ECO:0000256" key="7">
    <source>
        <dbReference type="ARBA" id="ARBA00022842"/>
    </source>
</evidence>
<feature type="transmembrane region" description="Helical" evidence="11">
    <location>
        <begin position="582"/>
        <end position="600"/>
    </location>
</feature>
<dbReference type="Gene3D" id="2.70.150.10">
    <property type="entry name" value="Calcium-transporting ATPase, cytoplasmic transduction domain A"/>
    <property type="match status" value="1"/>
</dbReference>
<dbReference type="PANTHER" id="PTHR43079:SF1">
    <property type="entry name" value="CADMIUM_ZINC-TRANSPORTING ATPASE HMA1, CHLOROPLASTIC-RELATED"/>
    <property type="match status" value="1"/>
</dbReference>
<comment type="subcellular location">
    <subcellularLocation>
        <location evidence="1">Cell membrane</location>
        <topology evidence="1">Multi-pass membrane protein</topology>
    </subcellularLocation>
</comment>
<sequence>MTCQAPAPPSSTTARDGGRVLAAPPPLWRTGWQLPEVRWAAAALALFLTAWGLQLTGAPAWSWWSLYLACYLAGGWEPAVAGWQALREKTLDVDLLMIVAAVAAASIGQVFDGALLVVVFATSGALEAVVTQRTATAVSSLLDLAPEQATRLGPDGEPDTITAADLQVGDIVLVRPGERIAADGTVVDGVSDVDQSAMTGESVSIRRDVGDPVLSGTLNGTGALRVRVGRAAAQSVVARVVAQVEQASATKARRQLFIEHVEQRYSFGVVVATLAVFGVPLLFGADPQGALLRAVTFMIVASPCAVVLSTMPPLLAAIANAGRHGLLVTSATVMERLGRTQVVAFDKTGTLTVGAPQVRLVEPFPGATADQVLRWAAAVEAPSEHPLGRAIVGAATDLDVPSVSGFRAVPGVGVLGTADGHRVEVSRDDDAHVERIGTAVLVRVDGRPVGRITLKDALRADAPAAVARIDALTVAPVHLLTGDNAATAADVADRTHITHIHPRLLPSDKAAIVADLEKTGTPVLVVGDGVNDAPALATASVGVAMGRHGSDLALDTADAVLIRDDLHAIPAVIALSRRAHRVVVANLALAASFIVVLVAWDLVATLPLPLAVAGHEGSTVLVALNGLRLLRHSAWSRADRGGLR</sequence>
<keyword evidence="5 11" id="KW-0547">Nucleotide-binding</keyword>
<protein>
    <submittedName>
        <fullName evidence="14">Cadmium-translocating P-type ATPase</fullName>
        <ecNumber evidence="14">3.6.3.3</ecNumber>
    </submittedName>
</protein>
<evidence type="ECO:0000256" key="5">
    <source>
        <dbReference type="ARBA" id="ARBA00022741"/>
    </source>
</evidence>
<comment type="caution">
    <text evidence="14">The sequence shown here is derived from an EMBL/GenBank/DDBJ whole genome shotgun (WGS) entry which is preliminary data.</text>
</comment>
<keyword evidence="6 11" id="KW-0067">ATP-binding</keyword>
<dbReference type="GO" id="GO:0016887">
    <property type="term" value="F:ATP hydrolysis activity"/>
    <property type="evidence" value="ECO:0007669"/>
    <property type="project" value="InterPro"/>
</dbReference>
<evidence type="ECO:0000313" key="14">
    <source>
        <dbReference type="EMBL" id="TKV57330.1"/>
    </source>
</evidence>
<dbReference type="InterPro" id="IPR023299">
    <property type="entry name" value="ATPase_P-typ_cyto_dom_N"/>
</dbReference>
<name>A0A4U6QBI5_9ACTN</name>
<dbReference type="EMBL" id="SZZH01000005">
    <property type="protein sequence ID" value="TKV57330.1"/>
    <property type="molecule type" value="Genomic_DNA"/>
</dbReference>
<dbReference type="GO" id="GO:0005886">
    <property type="term" value="C:plasma membrane"/>
    <property type="evidence" value="ECO:0007669"/>
    <property type="project" value="UniProtKB-SubCell"/>
</dbReference>
<dbReference type="Gene3D" id="3.40.1110.10">
    <property type="entry name" value="Calcium-transporting ATPase, cytoplasmic domain N"/>
    <property type="match status" value="1"/>
</dbReference>
<evidence type="ECO:0000256" key="6">
    <source>
        <dbReference type="ARBA" id="ARBA00022840"/>
    </source>
</evidence>
<dbReference type="InterPro" id="IPR018303">
    <property type="entry name" value="ATPase_P-typ_P_site"/>
</dbReference>
<evidence type="ECO:0000256" key="3">
    <source>
        <dbReference type="ARBA" id="ARBA00022692"/>
    </source>
</evidence>
<proteinExistence type="inferred from homology"/>
<dbReference type="Pfam" id="PF00122">
    <property type="entry name" value="E1-E2_ATPase"/>
    <property type="match status" value="1"/>
</dbReference>
<evidence type="ECO:0000313" key="15">
    <source>
        <dbReference type="Proteomes" id="UP000306985"/>
    </source>
</evidence>
<dbReference type="SUPFAM" id="SSF56784">
    <property type="entry name" value="HAD-like"/>
    <property type="match status" value="1"/>
</dbReference>
<dbReference type="RefSeq" id="WP_137451034.1">
    <property type="nucleotide sequence ID" value="NZ_SZZH01000005.1"/>
</dbReference>
<evidence type="ECO:0000256" key="8">
    <source>
        <dbReference type="ARBA" id="ARBA00022967"/>
    </source>
</evidence>
<feature type="transmembrane region" description="Helical" evidence="11">
    <location>
        <begin position="290"/>
        <end position="308"/>
    </location>
</feature>
<keyword evidence="3 11" id="KW-0812">Transmembrane</keyword>
<feature type="transmembrane region" description="Helical" evidence="11">
    <location>
        <begin position="37"/>
        <end position="55"/>
    </location>
</feature>
<gene>
    <name evidence="14" type="primary">cadA</name>
    <name evidence="14" type="ORF">FDO65_17540</name>
</gene>
<dbReference type="SUPFAM" id="SSF81665">
    <property type="entry name" value="Calcium ATPase, transmembrane domain M"/>
    <property type="match status" value="1"/>
</dbReference>
<keyword evidence="7" id="KW-0460">Magnesium</keyword>
<dbReference type="GO" id="GO:0046872">
    <property type="term" value="F:metal ion binding"/>
    <property type="evidence" value="ECO:0007669"/>
    <property type="project" value="UniProtKB-KW"/>
</dbReference>
<accession>A0A4U6QBI5</accession>
<feature type="transmembrane region" description="Helical" evidence="11">
    <location>
        <begin position="265"/>
        <end position="283"/>
    </location>
</feature>
<dbReference type="PROSITE" id="PS00154">
    <property type="entry name" value="ATPASE_E1_E2"/>
    <property type="match status" value="1"/>
</dbReference>
<evidence type="ECO:0000256" key="4">
    <source>
        <dbReference type="ARBA" id="ARBA00022723"/>
    </source>
</evidence>
<dbReference type="InterPro" id="IPR051949">
    <property type="entry name" value="Cation_Transport_ATPase"/>
</dbReference>
<keyword evidence="9 11" id="KW-1133">Transmembrane helix</keyword>
<dbReference type="AlphaFoldDB" id="A0A4U6QBI5"/>
<dbReference type="GO" id="GO:0005524">
    <property type="term" value="F:ATP binding"/>
    <property type="evidence" value="ECO:0007669"/>
    <property type="project" value="UniProtKB-UniRule"/>
</dbReference>
<feature type="region of interest" description="Disordered" evidence="12">
    <location>
        <begin position="1"/>
        <end position="20"/>
    </location>
</feature>
<evidence type="ECO:0000256" key="9">
    <source>
        <dbReference type="ARBA" id="ARBA00022989"/>
    </source>
</evidence>
<dbReference type="PRINTS" id="PR00120">
    <property type="entry name" value="HATPASE"/>
</dbReference>
<comment type="similarity">
    <text evidence="2 11">Belongs to the cation transport ATPase (P-type) (TC 3.A.3) family. Type IB subfamily.</text>
</comment>
<evidence type="ECO:0000256" key="12">
    <source>
        <dbReference type="SAM" id="MobiDB-lite"/>
    </source>
</evidence>
<dbReference type="InterPro" id="IPR059000">
    <property type="entry name" value="ATPase_P-type_domA"/>
</dbReference>
<dbReference type="PRINTS" id="PR00119">
    <property type="entry name" value="CATATPASE"/>
</dbReference>
<keyword evidence="8" id="KW-1278">Translocase</keyword>
<dbReference type="SUPFAM" id="SSF81653">
    <property type="entry name" value="Calcium ATPase, transduction domain A"/>
    <property type="match status" value="1"/>
</dbReference>
<keyword evidence="14" id="KW-0378">Hydrolase</keyword>
<dbReference type="GO" id="GO:0019829">
    <property type="term" value="F:ATPase-coupled monoatomic cation transmembrane transporter activity"/>
    <property type="evidence" value="ECO:0007669"/>
    <property type="project" value="InterPro"/>
</dbReference>
<dbReference type="InterPro" id="IPR023298">
    <property type="entry name" value="ATPase_P-typ_TM_dom_sf"/>
</dbReference>
<evidence type="ECO:0000256" key="2">
    <source>
        <dbReference type="ARBA" id="ARBA00006024"/>
    </source>
</evidence>
<dbReference type="OrthoDB" id="7059309at2"/>
<feature type="domain" description="P-type ATPase A" evidence="13">
    <location>
        <begin position="144"/>
        <end position="245"/>
    </location>
</feature>
<organism evidence="14 15">
    <name type="scientific">Nakamurella flava</name>
    <dbReference type="NCBI Taxonomy" id="2576308"/>
    <lineage>
        <taxon>Bacteria</taxon>
        <taxon>Bacillati</taxon>
        <taxon>Actinomycetota</taxon>
        <taxon>Actinomycetes</taxon>
        <taxon>Nakamurellales</taxon>
        <taxon>Nakamurellaceae</taxon>
        <taxon>Nakamurella</taxon>
    </lineage>
</organism>
<dbReference type="FunFam" id="2.70.150.10:FF:000002">
    <property type="entry name" value="Copper-transporting ATPase 1, putative"/>
    <property type="match status" value="1"/>
</dbReference>
<keyword evidence="10 11" id="KW-0472">Membrane</keyword>
<keyword evidence="4 11" id="KW-0479">Metal-binding</keyword>
<dbReference type="PANTHER" id="PTHR43079">
    <property type="entry name" value="PROBABLE CADMIUM/ZINC-TRANSPORTING ATPASE HMA1"/>
    <property type="match status" value="1"/>
</dbReference>
<dbReference type="NCBIfam" id="TIGR01525">
    <property type="entry name" value="ATPase-IB_hvy"/>
    <property type="match status" value="1"/>
</dbReference>
<dbReference type="NCBIfam" id="TIGR01494">
    <property type="entry name" value="ATPase_P-type"/>
    <property type="match status" value="1"/>
</dbReference>
<keyword evidence="11" id="KW-1003">Cell membrane</keyword>
<dbReference type="InterPro" id="IPR023214">
    <property type="entry name" value="HAD_sf"/>
</dbReference>
<evidence type="ECO:0000256" key="10">
    <source>
        <dbReference type="ARBA" id="ARBA00023136"/>
    </source>
</evidence>
<dbReference type="InterPro" id="IPR036412">
    <property type="entry name" value="HAD-like_sf"/>
</dbReference>
<reference evidence="14 15" key="1">
    <citation type="submission" date="2019-05" db="EMBL/GenBank/DDBJ databases">
        <title>Nakamurella sp. N5BH11, whole genome shotgun sequence.</title>
        <authorList>
            <person name="Tuo L."/>
        </authorList>
    </citation>
    <scope>NUCLEOTIDE SEQUENCE [LARGE SCALE GENOMIC DNA]</scope>
    <source>
        <strain evidence="14 15">N5BH11</strain>
    </source>
</reference>
<evidence type="ECO:0000259" key="13">
    <source>
        <dbReference type="Pfam" id="PF00122"/>
    </source>
</evidence>
<feature type="transmembrane region" description="Helical" evidence="11">
    <location>
        <begin position="95"/>
        <end position="121"/>
    </location>
</feature>
<dbReference type="InterPro" id="IPR027256">
    <property type="entry name" value="P-typ_ATPase_IB"/>
</dbReference>
<evidence type="ECO:0000256" key="1">
    <source>
        <dbReference type="ARBA" id="ARBA00004651"/>
    </source>
</evidence>
<dbReference type="InterPro" id="IPR001757">
    <property type="entry name" value="P_typ_ATPase"/>
</dbReference>
<dbReference type="Gene3D" id="3.40.50.1000">
    <property type="entry name" value="HAD superfamily/HAD-like"/>
    <property type="match status" value="1"/>
</dbReference>
<evidence type="ECO:0000256" key="11">
    <source>
        <dbReference type="RuleBase" id="RU362081"/>
    </source>
</evidence>
<dbReference type="EC" id="3.6.3.3" evidence="14"/>
<dbReference type="NCBIfam" id="TIGR01512">
    <property type="entry name" value="ATPase-IB2_Cd"/>
    <property type="match status" value="1"/>
</dbReference>
<dbReference type="Pfam" id="PF00702">
    <property type="entry name" value="Hydrolase"/>
    <property type="match status" value="1"/>
</dbReference>